<dbReference type="EMBL" id="BK032843">
    <property type="protein sequence ID" value="DAF63716.1"/>
    <property type="molecule type" value="Genomic_DNA"/>
</dbReference>
<organism evidence="1">
    <name type="scientific">Podoviridae sp. ctz6O13</name>
    <dbReference type="NCBI Taxonomy" id="2827757"/>
    <lineage>
        <taxon>Viruses</taxon>
        <taxon>Duplodnaviria</taxon>
        <taxon>Heunggongvirae</taxon>
        <taxon>Uroviricota</taxon>
        <taxon>Caudoviricetes</taxon>
    </lineage>
</organism>
<protein>
    <recommendedName>
        <fullName evidence="2">Lysis regulatory protein</fullName>
    </recommendedName>
</protein>
<evidence type="ECO:0008006" key="2">
    <source>
        <dbReference type="Google" id="ProtNLM"/>
    </source>
</evidence>
<proteinExistence type="predicted"/>
<evidence type="ECO:0000313" key="1">
    <source>
        <dbReference type="EMBL" id="DAF63716.1"/>
    </source>
</evidence>
<accession>A0A8S5TK77</accession>
<reference evidence="1" key="1">
    <citation type="journal article" date="2021" name="Proc. Natl. Acad. Sci. U.S.A.">
        <title>A Catalog of Tens of Thousands of Viruses from Human Metagenomes Reveals Hidden Associations with Chronic Diseases.</title>
        <authorList>
            <person name="Tisza M.J."/>
            <person name="Buck C.B."/>
        </authorList>
    </citation>
    <scope>NUCLEOTIDE SEQUENCE</scope>
    <source>
        <strain evidence="1">Ctz6O13</strain>
    </source>
</reference>
<sequence>MCLLNQSIMHTIKSVMLLGIVMLSLVSATTVMYHKYKHAIAENDRLQSNLEYYETKESGDGHSNIVLRHTLQELSSSRDSIIRKVDSLRNVLKIKPKRLNSTVYVQTVLRDTLRDTIPVTKNFKAVFKPNVQTTITVERKDCTLTVIPDIVNEQTLFIYSEPRYRYKNWFSRLIHFNFKKVKVDKYVINNSNDLIKSGETRVVNVEK</sequence>
<name>A0A8S5TK77_9CAUD</name>